<name>A0A6A3BAA5_HIBSY</name>
<feature type="chain" id="PRO_5025636564" description="Neprosin PEP catalytic domain-containing protein" evidence="2">
    <location>
        <begin position="32"/>
        <end position="274"/>
    </location>
</feature>
<protein>
    <recommendedName>
        <fullName evidence="3">Neprosin PEP catalytic domain-containing protein</fullName>
    </recommendedName>
</protein>
<dbReference type="PANTHER" id="PTHR31589:SF24">
    <property type="entry name" value="OS07G0205500 PROTEIN"/>
    <property type="match status" value="1"/>
</dbReference>
<dbReference type="AlphaFoldDB" id="A0A6A3BAA5"/>
<evidence type="ECO:0000313" key="5">
    <source>
        <dbReference type="Proteomes" id="UP000436088"/>
    </source>
</evidence>
<proteinExistence type="predicted"/>
<dbReference type="PROSITE" id="PS52045">
    <property type="entry name" value="NEPROSIN_PEP_CD"/>
    <property type="match status" value="1"/>
</dbReference>
<evidence type="ECO:0000259" key="3">
    <source>
        <dbReference type="PROSITE" id="PS52045"/>
    </source>
</evidence>
<feature type="domain" description="Neprosin PEP catalytic" evidence="3">
    <location>
        <begin position="171"/>
        <end position="274"/>
    </location>
</feature>
<sequence>MEDVHFSREKARKGVLLVIFWMLSLISLSSAARLSVSRQKLQVQNHLNRLNKPAVKTIQSPDGDIIDCVHITHQPAFDHPFLKDHKIQMRPSYHPEGLFDENKVSNTDNEKPKQRSNPITQLWHMNGKCPQGTIPIRRTKEEDVLRASSVKRYGKKRHRAIPQPRSADPDLTNESGHQHAIAYVEGDKYYGAKATINVWEPKIQQPNEFSLSQLWILGGSFGEDLNSMKLVGRLAQTSMVTTIQDFSPTGLVMHIKPQAATISYVLVSFKLTVQ</sequence>
<accession>A0A6A3BAA5</accession>
<gene>
    <name evidence="4" type="ORF">F3Y22_tig00110204pilonHSYRG00062</name>
</gene>
<evidence type="ECO:0000256" key="1">
    <source>
        <dbReference type="SAM" id="MobiDB-lite"/>
    </source>
</evidence>
<dbReference type="Proteomes" id="UP000436088">
    <property type="component" value="Unassembled WGS sequence"/>
</dbReference>
<reference evidence="4" key="1">
    <citation type="submission" date="2019-09" db="EMBL/GenBank/DDBJ databases">
        <title>Draft genome information of white flower Hibiscus syriacus.</title>
        <authorList>
            <person name="Kim Y.-M."/>
        </authorList>
    </citation>
    <scope>NUCLEOTIDE SEQUENCE [LARGE SCALE GENOMIC DNA]</scope>
    <source>
        <strain evidence="4">YM2019G1</strain>
    </source>
</reference>
<feature type="compositionally biased region" description="Basic and acidic residues" evidence="1">
    <location>
        <begin position="100"/>
        <end position="113"/>
    </location>
</feature>
<keyword evidence="5" id="KW-1185">Reference proteome</keyword>
<dbReference type="InterPro" id="IPR004314">
    <property type="entry name" value="Neprosin"/>
</dbReference>
<evidence type="ECO:0000256" key="2">
    <source>
        <dbReference type="SAM" id="SignalP"/>
    </source>
</evidence>
<dbReference type="PANTHER" id="PTHR31589">
    <property type="entry name" value="PROTEIN, PUTATIVE (DUF239)-RELATED-RELATED"/>
    <property type="match status" value="1"/>
</dbReference>
<evidence type="ECO:0000313" key="4">
    <source>
        <dbReference type="EMBL" id="KAE8713836.1"/>
    </source>
</evidence>
<keyword evidence="2" id="KW-0732">Signal</keyword>
<feature type="region of interest" description="Disordered" evidence="1">
    <location>
        <begin position="151"/>
        <end position="174"/>
    </location>
</feature>
<feature type="region of interest" description="Disordered" evidence="1">
    <location>
        <begin position="92"/>
        <end position="116"/>
    </location>
</feature>
<dbReference type="InterPro" id="IPR053168">
    <property type="entry name" value="Glutamic_endopeptidase"/>
</dbReference>
<feature type="signal peptide" evidence="2">
    <location>
        <begin position="1"/>
        <end position="31"/>
    </location>
</feature>
<organism evidence="4 5">
    <name type="scientific">Hibiscus syriacus</name>
    <name type="common">Rose of Sharon</name>
    <dbReference type="NCBI Taxonomy" id="106335"/>
    <lineage>
        <taxon>Eukaryota</taxon>
        <taxon>Viridiplantae</taxon>
        <taxon>Streptophyta</taxon>
        <taxon>Embryophyta</taxon>
        <taxon>Tracheophyta</taxon>
        <taxon>Spermatophyta</taxon>
        <taxon>Magnoliopsida</taxon>
        <taxon>eudicotyledons</taxon>
        <taxon>Gunneridae</taxon>
        <taxon>Pentapetalae</taxon>
        <taxon>rosids</taxon>
        <taxon>malvids</taxon>
        <taxon>Malvales</taxon>
        <taxon>Malvaceae</taxon>
        <taxon>Malvoideae</taxon>
        <taxon>Hibiscus</taxon>
    </lineage>
</organism>
<dbReference type="Pfam" id="PF14365">
    <property type="entry name" value="Neprosin_AP"/>
    <property type="match status" value="1"/>
</dbReference>
<comment type="caution">
    <text evidence="4">The sequence shown here is derived from an EMBL/GenBank/DDBJ whole genome shotgun (WGS) entry which is preliminary data.</text>
</comment>
<dbReference type="InterPro" id="IPR025521">
    <property type="entry name" value="Neprosin_propep"/>
</dbReference>
<dbReference type="EMBL" id="VEPZ02000875">
    <property type="protein sequence ID" value="KAE8713836.1"/>
    <property type="molecule type" value="Genomic_DNA"/>
</dbReference>